<dbReference type="Proteomes" id="UP000187417">
    <property type="component" value="Unassembled WGS sequence"/>
</dbReference>
<gene>
    <name evidence="2" type="ORF">BHV66_00835</name>
</gene>
<dbReference type="EMBL" id="MNQH01000001">
    <property type="protein sequence ID" value="OKY96648.1"/>
    <property type="molecule type" value="Genomic_DNA"/>
</dbReference>
<proteinExistence type="predicted"/>
<protein>
    <recommendedName>
        <fullName evidence="4">Lipocalin-like domain-containing protein</fullName>
    </recommendedName>
</protein>
<comment type="caution">
    <text evidence="2">The sequence shown here is derived from an EMBL/GenBank/DDBJ whole genome shotgun (WGS) entry which is preliminary data.</text>
</comment>
<feature type="signal peptide" evidence="1">
    <location>
        <begin position="1"/>
        <end position="17"/>
    </location>
</feature>
<sequence length="179" mass="19086">MKKFFTFLLPFSLLASAALSSCSDGCTGDPDPTPELPDGYTYATENTSINDGTVTANMLFFGTSTVTTVASGATFTDGKALFELVADGEGKVRILMHETRFAAEMPALEMEIPGISYSGEEKTIDLSAASVTPEIKGTPFAKYVITNLTGEAARTELTVTFTCADAFDVSYQGRLIIEK</sequence>
<feature type="chain" id="PRO_5013361790" description="Lipocalin-like domain-containing protein" evidence="1">
    <location>
        <begin position="18"/>
        <end position="179"/>
    </location>
</feature>
<dbReference type="STRING" id="28117.BHV66_00835"/>
<organism evidence="2 3">
    <name type="scientific">Alistipes putredinis</name>
    <dbReference type="NCBI Taxonomy" id="28117"/>
    <lineage>
        <taxon>Bacteria</taxon>
        <taxon>Pseudomonadati</taxon>
        <taxon>Bacteroidota</taxon>
        <taxon>Bacteroidia</taxon>
        <taxon>Bacteroidales</taxon>
        <taxon>Rikenellaceae</taxon>
        <taxon>Alistipes</taxon>
    </lineage>
</organism>
<evidence type="ECO:0000256" key="1">
    <source>
        <dbReference type="SAM" id="SignalP"/>
    </source>
</evidence>
<dbReference type="RefSeq" id="WP_278338885.1">
    <property type="nucleotide sequence ID" value="NZ_MNQH01000001.1"/>
</dbReference>
<evidence type="ECO:0008006" key="4">
    <source>
        <dbReference type="Google" id="ProtNLM"/>
    </source>
</evidence>
<reference evidence="2 3" key="1">
    <citation type="journal article" date="2016" name="Nat. Biotechnol.">
        <title>Measurement of bacterial replication rates in microbial communities.</title>
        <authorList>
            <person name="Brown C.T."/>
            <person name="Olm M.R."/>
            <person name="Thomas B.C."/>
            <person name="Banfield J.F."/>
        </authorList>
    </citation>
    <scope>NUCLEOTIDE SEQUENCE [LARGE SCALE GENOMIC DNA]</scope>
    <source>
        <strain evidence="2">CAG:67_53_122</strain>
    </source>
</reference>
<evidence type="ECO:0000313" key="2">
    <source>
        <dbReference type="EMBL" id="OKY96648.1"/>
    </source>
</evidence>
<keyword evidence="1" id="KW-0732">Signal</keyword>
<evidence type="ECO:0000313" key="3">
    <source>
        <dbReference type="Proteomes" id="UP000187417"/>
    </source>
</evidence>
<name>A0A1Q6FCQ2_9BACT</name>
<accession>A0A1Q6FCQ2</accession>
<dbReference type="PROSITE" id="PS51257">
    <property type="entry name" value="PROKAR_LIPOPROTEIN"/>
    <property type="match status" value="1"/>
</dbReference>
<dbReference type="AlphaFoldDB" id="A0A1Q6FCQ2"/>